<evidence type="ECO:0000313" key="3">
    <source>
        <dbReference type="Proteomes" id="UP000182658"/>
    </source>
</evidence>
<organism evidence="2 3">
    <name type="scientific">Coniochaeta ligniaria NRRL 30616</name>
    <dbReference type="NCBI Taxonomy" id="1408157"/>
    <lineage>
        <taxon>Eukaryota</taxon>
        <taxon>Fungi</taxon>
        <taxon>Dikarya</taxon>
        <taxon>Ascomycota</taxon>
        <taxon>Pezizomycotina</taxon>
        <taxon>Sordariomycetes</taxon>
        <taxon>Sordariomycetidae</taxon>
        <taxon>Coniochaetales</taxon>
        <taxon>Coniochaetaceae</taxon>
        <taxon>Coniochaeta</taxon>
    </lineage>
</organism>
<feature type="region of interest" description="Disordered" evidence="1">
    <location>
        <begin position="1"/>
        <end position="21"/>
    </location>
</feature>
<proteinExistence type="predicted"/>
<dbReference type="Proteomes" id="UP000182658">
    <property type="component" value="Unassembled WGS sequence"/>
</dbReference>
<name>A0A1J7JSZ3_9PEZI</name>
<dbReference type="InParanoid" id="A0A1J7JSZ3"/>
<evidence type="ECO:0000256" key="1">
    <source>
        <dbReference type="SAM" id="MobiDB-lite"/>
    </source>
</evidence>
<keyword evidence="3" id="KW-1185">Reference proteome</keyword>
<evidence type="ECO:0000313" key="2">
    <source>
        <dbReference type="EMBL" id="OIW32484.1"/>
    </source>
</evidence>
<dbReference type="EMBL" id="KV875095">
    <property type="protein sequence ID" value="OIW32484.1"/>
    <property type="molecule type" value="Genomic_DNA"/>
</dbReference>
<gene>
    <name evidence="2" type="ORF">CONLIGDRAFT_699249</name>
</gene>
<protein>
    <submittedName>
        <fullName evidence="2">Uncharacterized protein</fullName>
    </submittedName>
</protein>
<dbReference type="STRING" id="1408157.A0A1J7JSZ3"/>
<sequence length="279" mass="31062">MRMTVEEEANRDSESAQHGLASTTKPVVAPFTGYRQFPPVMNLYANYAGVFKAMKTYKLCGATAEDVLYLVEVHFGYTPRGPLNFGRGLYLRNGTRFRDHILAAAGEVSRFPLLITLFNPKTAVLLPPLDMEKNPTDKVTEILHASTCAEHATAFKFTIEVGVKKIEREAFEWRKLTTTGKGSRYKLHRLVTDEPNPATSSGSGSLDDATEVLAELSFENVLSFNHLFGLELKGAGLTGEMGDRWTLMVVMTALAIHWQRYYGKTNKTIVSAAQKFDDK</sequence>
<feature type="compositionally biased region" description="Basic and acidic residues" evidence="1">
    <location>
        <begin position="1"/>
        <end position="15"/>
    </location>
</feature>
<reference evidence="2 3" key="1">
    <citation type="submission" date="2016-10" db="EMBL/GenBank/DDBJ databases">
        <title>Draft genome sequence of Coniochaeta ligniaria NRRL30616, a lignocellulolytic fungus for bioabatement of inhibitors in plant biomass hydrolysates.</title>
        <authorList>
            <consortium name="DOE Joint Genome Institute"/>
            <person name="Jimenez D.J."/>
            <person name="Hector R.E."/>
            <person name="Riley R."/>
            <person name="Sun H."/>
            <person name="Grigoriev I.V."/>
            <person name="Van Elsas J.D."/>
            <person name="Nichols N.N."/>
        </authorList>
    </citation>
    <scope>NUCLEOTIDE SEQUENCE [LARGE SCALE GENOMIC DNA]</scope>
    <source>
        <strain evidence="2 3">NRRL 30616</strain>
    </source>
</reference>
<accession>A0A1J7JSZ3</accession>
<dbReference type="OrthoDB" id="5073671at2759"/>
<dbReference type="AlphaFoldDB" id="A0A1J7JSZ3"/>